<keyword evidence="3" id="KW-0378">Hydrolase</keyword>
<evidence type="ECO:0000256" key="3">
    <source>
        <dbReference type="ARBA" id="ARBA00022801"/>
    </source>
</evidence>
<evidence type="ECO:0000256" key="6">
    <source>
        <dbReference type="ARBA" id="ARBA00048336"/>
    </source>
</evidence>
<evidence type="ECO:0000256" key="7">
    <source>
        <dbReference type="SAM" id="MobiDB-lite"/>
    </source>
</evidence>
<name>A0A1Y2D896_9FUNG</name>
<evidence type="ECO:0000256" key="1">
    <source>
        <dbReference type="ARBA" id="ARBA00004123"/>
    </source>
</evidence>
<comment type="catalytic activity">
    <reaction evidence="5">
        <text>O-phospho-L-seryl-[protein] + H2O = L-seryl-[protein] + phosphate</text>
        <dbReference type="Rhea" id="RHEA:20629"/>
        <dbReference type="Rhea" id="RHEA-COMP:9863"/>
        <dbReference type="Rhea" id="RHEA-COMP:11604"/>
        <dbReference type="ChEBI" id="CHEBI:15377"/>
        <dbReference type="ChEBI" id="CHEBI:29999"/>
        <dbReference type="ChEBI" id="CHEBI:43474"/>
        <dbReference type="ChEBI" id="CHEBI:83421"/>
        <dbReference type="EC" id="3.1.3.16"/>
    </reaction>
</comment>
<protein>
    <recommendedName>
        <fullName evidence="2">protein-serine/threonine phosphatase</fullName>
        <ecNumber evidence="2">3.1.3.16</ecNumber>
    </recommendedName>
</protein>
<reference evidence="9 10" key="1">
    <citation type="submission" date="2016-08" db="EMBL/GenBank/DDBJ databases">
        <title>A Parts List for Fungal Cellulosomes Revealed by Comparative Genomics.</title>
        <authorList>
            <consortium name="DOE Joint Genome Institute"/>
            <person name="Haitjema C.H."/>
            <person name="Gilmore S.P."/>
            <person name="Henske J.K."/>
            <person name="Solomon K.V."/>
            <person name="De Groot R."/>
            <person name="Kuo A."/>
            <person name="Mondo S.J."/>
            <person name="Salamov A.A."/>
            <person name="Labutti K."/>
            <person name="Zhao Z."/>
            <person name="Chiniquy J."/>
            <person name="Barry K."/>
            <person name="Brewer H.M."/>
            <person name="Purvine S.O."/>
            <person name="Wright A.T."/>
            <person name="Boxma B."/>
            <person name="Van Alen T."/>
            <person name="Hackstein J.H."/>
            <person name="Baker S.E."/>
            <person name="Grigoriev I.V."/>
            <person name="O'Malley M.A."/>
        </authorList>
    </citation>
    <scope>NUCLEOTIDE SEQUENCE [LARGE SCALE GENOMIC DNA]</scope>
    <source>
        <strain evidence="9 10">G1</strain>
    </source>
</reference>
<evidence type="ECO:0000256" key="5">
    <source>
        <dbReference type="ARBA" id="ARBA00047761"/>
    </source>
</evidence>
<organism evidence="9 10">
    <name type="scientific">Neocallimastix californiae</name>
    <dbReference type="NCBI Taxonomy" id="1754190"/>
    <lineage>
        <taxon>Eukaryota</taxon>
        <taxon>Fungi</taxon>
        <taxon>Fungi incertae sedis</taxon>
        <taxon>Chytridiomycota</taxon>
        <taxon>Chytridiomycota incertae sedis</taxon>
        <taxon>Neocallimastigomycetes</taxon>
        <taxon>Neocallimastigales</taxon>
        <taxon>Neocallimastigaceae</taxon>
        <taxon>Neocallimastix</taxon>
    </lineage>
</organism>
<dbReference type="OrthoDB" id="10249888at2759"/>
<dbReference type="AlphaFoldDB" id="A0A1Y2D896"/>
<evidence type="ECO:0000256" key="2">
    <source>
        <dbReference type="ARBA" id="ARBA00013081"/>
    </source>
</evidence>
<proteinExistence type="predicted"/>
<sequence>MQNYLNNNSRNSNNTNSPIVQAFHAGLYSFLSLTPPNYEINEIIINRNSPVTQLQSWKPIFITPENEEVALTLEHFFPTSLPLDCCFVLQDKFKVDCTLSRSYYGIVKECANYHHPFIFNYPEAPMQDVFFAECARMKKSVVISNIKEKNSETIWELHLKPTVKENLIFGYICKPDHLYRKVAEKVDDLMARRKLPLILDLDDTLVRYLPDPEITEYIKKTPHRVKTLRDGRKIVLVEKVHEFLDWAQRFFEISICTIGDQSYLEMVLQILDPNRNRIKGTIYSARFEYESILRSTNPQRPAKDLGSLFSFCVTRKENSNQPGTGNSLPLILDDNITAWPMEQHDNIIVVRETRNSPLWNVSLFPVVQNTLQAVYTSFFKQLDMYSSGQTKVFPSCVRCYKEFLRWELSQKISDPYITYNPLKNIPPSSQPYSYPNSNSNSNPNLNPNSNFNSNLNSNPNKKSVSIPPIQQQSQAQQNNLSSQSILSSSQSLPSSQPVPLNPPSSYSLSQSRGMPPKNMHSKNIPLKNMPSKNMPSKNIPLKNMPPKNMPPKNMSSKNMSSKNMPPLYKNPEYNPPPSQQQVPRIN</sequence>
<accession>A0A1Y2D896</accession>
<evidence type="ECO:0000256" key="4">
    <source>
        <dbReference type="ARBA" id="ARBA00023242"/>
    </source>
</evidence>
<dbReference type="PANTHER" id="PTHR23081">
    <property type="entry name" value="RNA POLYMERASE II CTD PHOSPHATASE"/>
    <property type="match status" value="1"/>
</dbReference>
<feature type="domain" description="FCP1 homology" evidence="8">
    <location>
        <begin position="190"/>
        <end position="374"/>
    </location>
</feature>
<dbReference type="PANTHER" id="PTHR23081:SF0">
    <property type="entry name" value="RNA POLYMERASE II C-TERMINAL DOMAIN PHOSPHATASE-LIKE 1"/>
    <property type="match status" value="1"/>
</dbReference>
<evidence type="ECO:0000313" key="9">
    <source>
        <dbReference type="EMBL" id="ORY55394.1"/>
    </source>
</evidence>
<dbReference type="EC" id="3.1.3.16" evidence="2"/>
<dbReference type="SUPFAM" id="SSF56784">
    <property type="entry name" value="HAD-like"/>
    <property type="match status" value="1"/>
</dbReference>
<keyword evidence="10" id="KW-1185">Reference proteome</keyword>
<comment type="subcellular location">
    <subcellularLocation>
        <location evidence="1">Nucleus</location>
    </subcellularLocation>
</comment>
<dbReference type="InterPro" id="IPR023214">
    <property type="entry name" value="HAD_sf"/>
</dbReference>
<dbReference type="InterPro" id="IPR004274">
    <property type="entry name" value="FCP1_dom"/>
</dbReference>
<dbReference type="SMART" id="SM00577">
    <property type="entry name" value="CPDc"/>
    <property type="match status" value="1"/>
</dbReference>
<feature type="compositionally biased region" description="Low complexity" evidence="7">
    <location>
        <begin position="542"/>
        <end position="566"/>
    </location>
</feature>
<dbReference type="InterPro" id="IPR036412">
    <property type="entry name" value="HAD-like_sf"/>
</dbReference>
<dbReference type="EMBL" id="MCOG01000078">
    <property type="protein sequence ID" value="ORY55394.1"/>
    <property type="molecule type" value="Genomic_DNA"/>
</dbReference>
<comment type="caution">
    <text evidence="9">The sequence shown here is derived from an EMBL/GenBank/DDBJ whole genome shotgun (WGS) entry which is preliminary data.</text>
</comment>
<comment type="catalytic activity">
    <reaction evidence="6">
        <text>O-phospho-L-threonyl-[protein] + H2O = L-threonyl-[protein] + phosphate</text>
        <dbReference type="Rhea" id="RHEA:47004"/>
        <dbReference type="Rhea" id="RHEA-COMP:11060"/>
        <dbReference type="Rhea" id="RHEA-COMP:11605"/>
        <dbReference type="ChEBI" id="CHEBI:15377"/>
        <dbReference type="ChEBI" id="CHEBI:30013"/>
        <dbReference type="ChEBI" id="CHEBI:43474"/>
        <dbReference type="ChEBI" id="CHEBI:61977"/>
        <dbReference type="EC" id="3.1.3.16"/>
    </reaction>
</comment>
<keyword evidence="4" id="KW-0539">Nucleus</keyword>
<feature type="compositionally biased region" description="Low complexity" evidence="7">
    <location>
        <begin position="428"/>
        <end position="498"/>
    </location>
</feature>
<dbReference type="PROSITE" id="PS50969">
    <property type="entry name" value="FCP1"/>
    <property type="match status" value="1"/>
</dbReference>
<dbReference type="GO" id="GO:0005634">
    <property type="term" value="C:nucleus"/>
    <property type="evidence" value="ECO:0007669"/>
    <property type="project" value="UniProtKB-SubCell"/>
</dbReference>
<gene>
    <name evidence="9" type="ORF">LY90DRAFT_702043</name>
</gene>
<dbReference type="Pfam" id="PF03031">
    <property type="entry name" value="NIF"/>
    <property type="match status" value="1"/>
</dbReference>
<feature type="region of interest" description="Disordered" evidence="7">
    <location>
        <begin position="428"/>
        <end position="586"/>
    </location>
</feature>
<dbReference type="STRING" id="1754190.A0A1Y2D896"/>
<dbReference type="InterPro" id="IPR039189">
    <property type="entry name" value="Fcp1"/>
</dbReference>
<evidence type="ECO:0000259" key="8">
    <source>
        <dbReference type="PROSITE" id="PS50969"/>
    </source>
</evidence>
<dbReference type="Proteomes" id="UP000193920">
    <property type="component" value="Unassembled WGS sequence"/>
</dbReference>
<dbReference type="GO" id="GO:0008420">
    <property type="term" value="F:RNA polymerase II CTD heptapeptide repeat phosphatase activity"/>
    <property type="evidence" value="ECO:0007669"/>
    <property type="project" value="InterPro"/>
</dbReference>
<evidence type="ECO:0000313" key="10">
    <source>
        <dbReference type="Proteomes" id="UP000193920"/>
    </source>
</evidence>
<dbReference type="Gene3D" id="3.40.50.1000">
    <property type="entry name" value="HAD superfamily/HAD-like"/>
    <property type="match status" value="1"/>
</dbReference>